<dbReference type="Proteomes" id="UP000290174">
    <property type="component" value="Unassembled WGS sequence"/>
</dbReference>
<dbReference type="EMBL" id="RKMK01000059">
    <property type="protein sequence ID" value="RXG85354.1"/>
    <property type="molecule type" value="Genomic_DNA"/>
</dbReference>
<dbReference type="AlphaFoldDB" id="A0A4Q0Q8G6"/>
<organism evidence="1 2">
    <name type="scientific">Bradyrhizobium zhanjiangense</name>
    <dbReference type="NCBI Taxonomy" id="1325107"/>
    <lineage>
        <taxon>Bacteria</taxon>
        <taxon>Pseudomonadati</taxon>
        <taxon>Pseudomonadota</taxon>
        <taxon>Alphaproteobacteria</taxon>
        <taxon>Hyphomicrobiales</taxon>
        <taxon>Nitrobacteraceae</taxon>
        <taxon>Bradyrhizobium</taxon>
    </lineage>
</organism>
<accession>A0A4Q0Q8G6</accession>
<dbReference type="RefSeq" id="WP_128957055.1">
    <property type="nucleotide sequence ID" value="NZ_RKMK01000059.1"/>
</dbReference>
<gene>
    <name evidence="1" type="ORF">EAS61_36500</name>
</gene>
<reference evidence="1 2" key="1">
    <citation type="submission" date="2018-11" db="EMBL/GenBank/DDBJ databases">
        <title>Bradyrhizobium sp. nov., isolated from effective nodules of peanut in China.</title>
        <authorList>
            <person name="Li Y."/>
        </authorList>
    </citation>
    <scope>NUCLEOTIDE SEQUENCE [LARGE SCALE GENOMIC DNA]</scope>
    <source>
        <strain evidence="1 2">CCBAU 51770</strain>
    </source>
</reference>
<evidence type="ECO:0000313" key="1">
    <source>
        <dbReference type="EMBL" id="RXG85354.1"/>
    </source>
</evidence>
<proteinExistence type="predicted"/>
<name>A0A4Q0Q8G6_9BRAD</name>
<evidence type="ECO:0000313" key="2">
    <source>
        <dbReference type="Proteomes" id="UP000290174"/>
    </source>
</evidence>
<comment type="caution">
    <text evidence="1">The sequence shown here is derived from an EMBL/GenBank/DDBJ whole genome shotgun (WGS) entry which is preliminary data.</text>
</comment>
<sequence>MTEQTKLLLSVNLIHNLLEEPTTLPAKTQRAARAAAQDLANRCWFNAGWHAANPDGELKGSASTAKLQEEMAPLLELLQTRRRPKRGKGRPTKDEIDGRDALVIMEYLSDRSGKSLASIIDTGIRERGYALDKTKTTAAHVKRIERIIEKLKNQQPKTNNVLIFRPRKPTGR</sequence>
<protein>
    <submittedName>
        <fullName evidence="1">Uncharacterized protein</fullName>
    </submittedName>
</protein>